<dbReference type="Proteomes" id="UP000272942">
    <property type="component" value="Unassembled WGS sequence"/>
</dbReference>
<proteinExistence type="predicted"/>
<organism evidence="4">
    <name type="scientific">Echinostoma caproni</name>
    <dbReference type="NCBI Taxonomy" id="27848"/>
    <lineage>
        <taxon>Eukaryota</taxon>
        <taxon>Metazoa</taxon>
        <taxon>Spiralia</taxon>
        <taxon>Lophotrochozoa</taxon>
        <taxon>Platyhelminthes</taxon>
        <taxon>Trematoda</taxon>
        <taxon>Digenea</taxon>
        <taxon>Plagiorchiida</taxon>
        <taxon>Echinostomata</taxon>
        <taxon>Echinostomatoidea</taxon>
        <taxon>Echinostomatidae</taxon>
        <taxon>Echinostoma</taxon>
    </lineage>
</organism>
<name>A0A183BA73_9TREM</name>
<evidence type="ECO:0000313" key="2">
    <source>
        <dbReference type="EMBL" id="VDP93380.1"/>
    </source>
</evidence>
<feature type="compositionally biased region" description="Basic and acidic residues" evidence="1">
    <location>
        <begin position="111"/>
        <end position="120"/>
    </location>
</feature>
<sequence>MDTSSHDSSEYESQADTAGAPPPGKSDYCFSDYENVDVHSDVRLELESTQLELGAAEAMRRAAAAKRRAAERLRQKDRTDFIENIRLPYNIDSVDPRGHGPYSDGVTPENVHNKAVELEV</sequence>
<reference evidence="2 3" key="2">
    <citation type="submission" date="2018-11" db="EMBL/GenBank/DDBJ databases">
        <authorList>
            <consortium name="Pathogen Informatics"/>
        </authorList>
    </citation>
    <scope>NUCLEOTIDE SEQUENCE [LARGE SCALE GENOMIC DNA]</scope>
    <source>
        <strain evidence="2 3">Egypt</strain>
    </source>
</reference>
<evidence type="ECO:0000313" key="3">
    <source>
        <dbReference type="Proteomes" id="UP000272942"/>
    </source>
</evidence>
<evidence type="ECO:0000313" key="4">
    <source>
        <dbReference type="WBParaSite" id="ECPE_0001615001-mRNA-1"/>
    </source>
</evidence>
<dbReference type="AlphaFoldDB" id="A0A183BA73"/>
<dbReference type="EMBL" id="UZAN01062980">
    <property type="protein sequence ID" value="VDP93380.1"/>
    <property type="molecule type" value="Genomic_DNA"/>
</dbReference>
<evidence type="ECO:0000256" key="1">
    <source>
        <dbReference type="SAM" id="MobiDB-lite"/>
    </source>
</evidence>
<accession>A0A183BA73</accession>
<dbReference type="WBParaSite" id="ECPE_0001615001-mRNA-1">
    <property type="protein sequence ID" value="ECPE_0001615001-mRNA-1"/>
    <property type="gene ID" value="ECPE_0001615001"/>
</dbReference>
<keyword evidence="3" id="KW-1185">Reference proteome</keyword>
<gene>
    <name evidence="2" type="ORF">ECPE_LOCUS16108</name>
</gene>
<reference evidence="4" key="1">
    <citation type="submission" date="2016-06" db="UniProtKB">
        <authorList>
            <consortium name="WormBaseParasite"/>
        </authorList>
    </citation>
    <scope>IDENTIFICATION</scope>
</reference>
<protein>
    <submittedName>
        <fullName evidence="4">SCHIP-1 domain-containing protein</fullName>
    </submittedName>
</protein>
<feature type="region of interest" description="Disordered" evidence="1">
    <location>
        <begin position="92"/>
        <end position="120"/>
    </location>
</feature>
<feature type="region of interest" description="Disordered" evidence="1">
    <location>
        <begin position="1"/>
        <end position="29"/>
    </location>
</feature>